<dbReference type="EMBL" id="BAABME010000071">
    <property type="protein sequence ID" value="GAA0139242.1"/>
    <property type="molecule type" value="Genomic_DNA"/>
</dbReference>
<sequence>MDNELVDISISAPMMAVDLDVSNHDDISRRIKNRERQRRYRARKRLLTDLRKAKAIDISAPPSTNLPYDQTPQHFVTRVLCRRDWKKDARRAHLLREEETGSNTPSFPETVLTNEGQTSPALAGCTYNQLCSSGNLHDETRKHIPSRRQWKVDARNKKS</sequence>
<comment type="caution">
    <text evidence="1">The sequence shown here is derived from an EMBL/GenBank/DDBJ whole genome shotgun (WGS) entry which is preliminary data.</text>
</comment>
<dbReference type="AlphaFoldDB" id="A0AAV3NNJ6"/>
<proteinExistence type="predicted"/>
<keyword evidence="2" id="KW-1185">Reference proteome</keyword>
<organism evidence="1 2">
    <name type="scientific">Lithospermum erythrorhizon</name>
    <name type="common">Purple gromwell</name>
    <name type="synonym">Lithospermum officinale var. erythrorhizon</name>
    <dbReference type="NCBI Taxonomy" id="34254"/>
    <lineage>
        <taxon>Eukaryota</taxon>
        <taxon>Viridiplantae</taxon>
        <taxon>Streptophyta</taxon>
        <taxon>Embryophyta</taxon>
        <taxon>Tracheophyta</taxon>
        <taxon>Spermatophyta</taxon>
        <taxon>Magnoliopsida</taxon>
        <taxon>eudicotyledons</taxon>
        <taxon>Gunneridae</taxon>
        <taxon>Pentapetalae</taxon>
        <taxon>asterids</taxon>
        <taxon>lamiids</taxon>
        <taxon>Boraginales</taxon>
        <taxon>Boraginaceae</taxon>
        <taxon>Boraginoideae</taxon>
        <taxon>Lithospermeae</taxon>
        <taxon>Lithospermum</taxon>
    </lineage>
</organism>
<name>A0AAV3NNJ6_LITER</name>
<evidence type="ECO:0000313" key="1">
    <source>
        <dbReference type="EMBL" id="GAA0139242.1"/>
    </source>
</evidence>
<gene>
    <name evidence="1" type="ORF">LIER_00828</name>
</gene>
<dbReference type="Proteomes" id="UP001454036">
    <property type="component" value="Unassembled WGS sequence"/>
</dbReference>
<evidence type="ECO:0008006" key="3">
    <source>
        <dbReference type="Google" id="ProtNLM"/>
    </source>
</evidence>
<accession>A0AAV3NNJ6</accession>
<reference evidence="1 2" key="1">
    <citation type="submission" date="2024-01" db="EMBL/GenBank/DDBJ databases">
        <title>The complete chloroplast genome sequence of Lithospermum erythrorhizon: insights into the phylogenetic relationship among Boraginaceae species and the maternal lineages of purple gromwells.</title>
        <authorList>
            <person name="Okada T."/>
            <person name="Watanabe K."/>
        </authorList>
    </citation>
    <scope>NUCLEOTIDE SEQUENCE [LARGE SCALE GENOMIC DNA]</scope>
</reference>
<evidence type="ECO:0000313" key="2">
    <source>
        <dbReference type="Proteomes" id="UP001454036"/>
    </source>
</evidence>
<protein>
    <recommendedName>
        <fullName evidence="3">BZIP domain-containing protein</fullName>
    </recommendedName>
</protein>